<dbReference type="PROSITE" id="PS01053">
    <property type="entry name" value="ARGINASE_1"/>
    <property type="match status" value="1"/>
</dbReference>
<feature type="binding site" evidence="4">
    <location>
        <position position="143"/>
    </location>
    <ligand>
        <name>Mn(2+)</name>
        <dbReference type="ChEBI" id="CHEBI:29035"/>
        <label>1</label>
    </ligand>
</feature>
<keyword evidence="2 4" id="KW-0479">Metal-binding</keyword>
<dbReference type="PROSITE" id="PS51409">
    <property type="entry name" value="ARGINASE_2"/>
    <property type="match status" value="1"/>
</dbReference>
<proteinExistence type="inferred from homology"/>
<dbReference type="GO" id="GO:0046872">
    <property type="term" value="F:metal ion binding"/>
    <property type="evidence" value="ECO:0007669"/>
    <property type="project" value="UniProtKB-KW"/>
</dbReference>
<reference evidence="6 7" key="1">
    <citation type="journal article" date="2019" name="Int. J. Syst. Evol. Microbiol.">
        <title>The Global Catalogue of Microorganisms (GCM) 10K type strain sequencing project: providing services to taxonomists for standard genome sequencing and annotation.</title>
        <authorList>
            <consortium name="The Broad Institute Genomics Platform"/>
            <consortium name="The Broad Institute Genome Sequencing Center for Infectious Disease"/>
            <person name="Wu L."/>
            <person name="Ma J."/>
        </authorList>
    </citation>
    <scope>NUCLEOTIDE SEQUENCE [LARGE SCALE GENOMIC DNA]</scope>
    <source>
        <strain evidence="6 7">JCM 16331</strain>
    </source>
</reference>
<dbReference type="SUPFAM" id="SSF52768">
    <property type="entry name" value="Arginase/deacetylase"/>
    <property type="match status" value="1"/>
</dbReference>
<feature type="binding site" evidence="4">
    <location>
        <position position="235"/>
    </location>
    <ligand>
        <name>Mn(2+)</name>
        <dbReference type="ChEBI" id="CHEBI:29035"/>
        <label>1</label>
    </ligand>
</feature>
<dbReference type="Pfam" id="PF00491">
    <property type="entry name" value="Arginase"/>
    <property type="match status" value="1"/>
</dbReference>
<dbReference type="EMBL" id="BMOQ01000002">
    <property type="protein sequence ID" value="GGN10982.1"/>
    <property type="molecule type" value="Genomic_DNA"/>
</dbReference>
<evidence type="ECO:0000256" key="2">
    <source>
        <dbReference type="ARBA" id="ARBA00022723"/>
    </source>
</evidence>
<sequence>MRDPLQTPRFAGVATFMRSPHRPDLDGTDADVAFLGVPYDDATTYRSGARFGPRAIRAASTLLKPYNPATDTSLGDLSIVDHDDAPVVPGYTEATFEAVESRVASVLARGVFPVLAGGDHSTTLPVLRAVAAEHGPVSLVQFDAHADLWMEYFGKPYNHGTTVHHAIEEGLIDPETSIRIGDRGGLYGAADVERFADAGIDYFTMDEFAAHDVASIGDAIAAHVDGPTFATIDVDVVDPAFAPGTGTPMPGGMSARELLSLTRDLVGVDVVEVAPPYDHGDVTAVLAANVLFEALCAAREGGSIA</sequence>
<evidence type="ECO:0000256" key="1">
    <source>
        <dbReference type="ARBA" id="ARBA00009227"/>
    </source>
</evidence>
<comment type="cofactor">
    <cofactor evidence="4">
        <name>Mn(2+)</name>
        <dbReference type="ChEBI" id="CHEBI:29035"/>
    </cofactor>
    <text evidence="4">Binds 2 manganese ions per subunit.</text>
</comment>
<dbReference type="InterPro" id="IPR023696">
    <property type="entry name" value="Ureohydrolase_dom_sf"/>
</dbReference>
<dbReference type="InterPro" id="IPR005925">
    <property type="entry name" value="Agmatinase-rel"/>
</dbReference>
<organism evidence="6 7">
    <name type="scientific">Halarchaeum nitratireducens</name>
    <dbReference type="NCBI Taxonomy" id="489913"/>
    <lineage>
        <taxon>Archaea</taxon>
        <taxon>Methanobacteriati</taxon>
        <taxon>Methanobacteriota</taxon>
        <taxon>Stenosarchaea group</taxon>
        <taxon>Halobacteria</taxon>
        <taxon>Halobacteriales</taxon>
        <taxon>Halobacteriaceae</taxon>
    </lineage>
</organism>
<dbReference type="Proteomes" id="UP000608850">
    <property type="component" value="Unassembled WGS sequence"/>
</dbReference>
<feature type="binding site" evidence="4">
    <location>
        <position position="233"/>
    </location>
    <ligand>
        <name>Mn(2+)</name>
        <dbReference type="ChEBI" id="CHEBI:29035"/>
        <label>1</label>
    </ligand>
</feature>
<comment type="caution">
    <text evidence="6">The sequence shown here is derived from an EMBL/GenBank/DDBJ whole genome shotgun (WGS) entry which is preliminary data.</text>
</comment>
<dbReference type="InterPro" id="IPR006035">
    <property type="entry name" value="Ureohydrolase"/>
</dbReference>
<dbReference type="PRINTS" id="PR00116">
    <property type="entry name" value="ARGINASE"/>
</dbReference>
<dbReference type="GO" id="GO:0033389">
    <property type="term" value="P:putrescine biosynthetic process from arginine, via agmatine"/>
    <property type="evidence" value="ECO:0007669"/>
    <property type="project" value="TreeGrafter"/>
</dbReference>
<keyword evidence="3 5" id="KW-0378">Hydrolase</keyword>
<name>A0A830G866_9EURY</name>
<evidence type="ECO:0000313" key="7">
    <source>
        <dbReference type="Proteomes" id="UP000608850"/>
    </source>
</evidence>
<dbReference type="AlphaFoldDB" id="A0A830G866"/>
<evidence type="ECO:0000256" key="4">
    <source>
        <dbReference type="PIRSR" id="PIRSR036979-1"/>
    </source>
</evidence>
<feature type="binding site" evidence="4">
    <location>
        <position position="120"/>
    </location>
    <ligand>
        <name>Mn(2+)</name>
        <dbReference type="ChEBI" id="CHEBI:29035"/>
        <label>1</label>
    </ligand>
</feature>
<dbReference type="InterPro" id="IPR020855">
    <property type="entry name" value="Ureohydrolase_Mn_BS"/>
</dbReference>
<evidence type="ECO:0000256" key="5">
    <source>
        <dbReference type="RuleBase" id="RU003684"/>
    </source>
</evidence>
<dbReference type="CDD" id="cd11592">
    <property type="entry name" value="Agmatinase_PAH"/>
    <property type="match status" value="1"/>
</dbReference>
<feature type="binding site" evidence="4">
    <location>
        <position position="147"/>
    </location>
    <ligand>
        <name>Mn(2+)</name>
        <dbReference type="ChEBI" id="CHEBI:29035"/>
        <label>1</label>
    </ligand>
</feature>
<dbReference type="NCBIfam" id="TIGR01230">
    <property type="entry name" value="agmatinase"/>
    <property type="match status" value="1"/>
</dbReference>
<dbReference type="PANTHER" id="PTHR11358:SF26">
    <property type="entry name" value="GUANIDINO ACID HYDROLASE, MITOCHONDRIAL"/>
    <property type="match status" value="1"/>
</dbReference>
<accession>A0A830G866</accession>
<feature type="binding site" evidence="4">
    <location>
        <position position="145"/>
    </location>
    <ligand>
        <name>Mn(2+)</name>
        <dbReference type="ChEBI" id="CHEBI:29035"/>
        <label>1</label>
    </ligand>
</feature>
<gene>
    <name evidence="6" type="primary">speB</name>
    <name evidence="6" type="ORF">GCM10009021_08680</name>
</gene>
<dbReference type="PANTHER" id="PTHR11358">
    <property type="entry name" value="ARGINASE/AGMATINASE"/>
    <property type="match status" value="1"/>
</dbReference>
<dbReference type="GO" id="GO:0008783">
    <property type="term" value="F:agmatinase activity"/>
    <property type="evidence" value="ECO:0007669"/>
    <property type="project" value="TreeGrafter"/>
</dbReference>
<dbReference type="Gene3D" id="3.40.800.10">
    <property type="entry name" value="Ureohydrolase domain"/>
    <property type="match status" value="1"/>
</dbReference>
<keyword evidence="7" id="KW-1185">Reference proteome</keyword>
<keyword evidence="4" id="KW-0464">Manganese</keyword>
<comment type="similarity">
    <text evidence="1">Belongs to the arginase family. Agmatinase subfamily.</text>
</comment>
<evidence type="ECO:0000256" key="3">
    <source>
        <dbReference type="ARBA" id="ARBA00022801"/>
    </source>
</evidence>
<dbReference type="PIRSF" id="PIRSF036979">
    <property type="entry name" value="Arginase"/>
    <property type="match status" value="1"/>
</dbReference>
<protein>
    <submittedName>
        <fullName evidence="6">Agmatinase</fullName>
    </submittedName>
</protein>
<dbReference type="RefSeq" id="WP_229772785.1">
    <property type="nucleotide sequence ID" value="NZ_BMOQ01000002.1"/>
</dbReference>
<evidence type="ECO:0000313" key="6">
    <source>
        <dbReference type="EMBL" id="GGN10982.1"/>
    </source>
</evidence>